<dbReference type="Proteomes" id="UP000003866">
    <property type="component" value="Unassembled WGS sequence"/>
</dbReference>
<name>A0AAN3V6Z3_ECOLX</name>
<comment type="caution">
    <text evidence="1">The sequence shown here is derived from an EMBL/GenBank/DDBJ whole genome shotgun (WGS) entry which is preliminary data.</text>
</comment>
<dbReference type="EMBL" id="AFAA02000011">
    <property type="protein sequence ID" value="EII35841.1"/>
    <property type="molecule type" value="Genomic_DNA"/>
</dbReference>
<dbReference type="AlphaFoldDB" id="A0AAN3V6Z3"/>
<proteinExistence type="predicted"/>
<gene>
    <name evidence="1" type="ORF">EC40967_0869</name>
</gene>
<evidence type="ECO:0000313" key="1">
    <source>
        <dbReference type="EMBL" id="EII35841.1"/>
    </source>
</evidence>
<evidence type="ECO:0000313" key="2">
    <source>
        <dbReference type="Proteomes" id="UP000003866"/>
    </source>
</evidence>
<accession>A0AAN3V6Z3</accession>
<protein>
    <submittedName>
        <fullName evidence="1">Uncharacterized protein</fullName>
    </submittedName>
</protein>
<sequence>MLYRIAITNAFKFNKIKIIKNIKHHANTLNKNTVTLKDNKNRNKKRINQLSHAIIKHHIDYAPCITNSCM</sequence>
<reference evidence="1 2" key="1">
    <citation type="submission" date="2011-12" db="EMBL/GenBank/DDBJ databases">
        <authorList>
            <person name="Brinkac L."/>
            <person name="Radune D."/>
            <person name="Sanka R."/>
            <person name="Selengut J."/>
            <person name="DebRoy C."/>
            <person name="Feng P."/>
            <person name="Fratamico P.M."/>
            <person name="Kapur V."/>
            <person name="Kariyawasam S."/>
            <person name="Losada L."/>
            <person name="Nierman W.C."/>
            <person name="Nelson K."/>
        </authorList>
    </citation>
    <scope>NUCLEOTIDE SEQUENCE [LARGE SCALE GENOMIC DNA]</scope>
    <source>
        <strain evidence="1 2">4.0967</strain>
    </source>
</reference>
<organism evidence="1 2">
    <name type="scientific">Escherichia coli 4.0967</name>
    <dbReference type="NCBI Taxonomy" id="869687"/>
    <lineage>
        <taxon>Bacteria</taxon>
        <taxon>Pseudomonadati</taxon>
        <taxon>Pseudomonadota</taxon>
        <taxon>Gammaproteobacteria</taxon>
        <taxon>Enterobacterales</taxon>
        <taxon>Enterobacteriaceae</taxon>
        <taxon>Escherichia</taxon>
    </lineage>
</organism>